<evidence type="ECO:0000256" key="1">
    <source>
        <dbReference type="SAM" id="MobiDB-lite"/>
    </source>
</evidence>
<feature type="compositionally biased region" description="Acidic residues" evidence="1">
    <location>
        <begin position="57"/>
        <end position="68"/>
    </location>
</feature>
<dbReference type="Proteomes" id="UP000799444">
    <property type="component" value="Unassembled WGS sequence"/>
</dbReference>
<organism evidence="2 3">
    <name type="scientific">Polyplosphaeria fusca</name>
    <dbReference type="NCBI Taxonomy" id="682080"/>
    <lineage>
        <taxon>Eukaryota</taxon>
        <taxon>Fungi</taxon>
        <taxon>Dikarya</taxon>
        <taxon>Ascomycota</taxon>
        <taxon>Pezizomycotina</taxon>
        <taxon>Dothideomycetes</taxon>
        <taxon>Pleosporomycetidae</taxon>
        <taxon>Pleosporales</taxon>
        <taxon>Tetraplosphaeriaceae</taxon>
        <taxon>Polyplosphaeria</taxon>
    </lineage>
</organism>
<feature type="region of interest" description="Disordered" evidence="1">
    <location>
        <begin position="110"/>
        <end position="156"/>
    </location>
</feature>
<dbReference type="EMBL" id="ML996139">
    <property type="protein sequence ID" value="KAF2735155.1"/>
    <property type="molecule type" value="Genomic_DNA"/>
</dbReference>
<feature type="region of interest" description="Disordered" evidence="1">
    <location>
        <begin position="47"/>
        <end position="77"/>
    </location>
</feature>
<sequence length="172" mass="18388">MADALLRHKLQPEAEGFIAGRLSKASEFCDVPEDWDVQPLKKKTIDMGDREAKGNAADDEEDGGDDGVEGGAGAVKRIEGTLDEDQIAGIWDTAYDWCNEQFQNVYQDEVKSEDEEDEDEMEDVVTGGGADSAGEKGKAVSKGLDSQAQPTVPNPNTVTLGAMLKFMSTGGA</sequence>
<keyword evidence="3" id="KW-1185">Reference proteome</keyword>
<proteinExistence type="predicted"/>
<dbReference type="AlphaFoldDB" id="A0A9P4QZ68"/>
<reference evidence="2" key="1">
    <citation type="journal article" date="2020" name="Stud. Mycol.">
        <title>101 Dothideomycetes genomes: a test case for predicting lifestyles and emergence of pathogens.</title>
        <authorList>
            <person name="Haridas S."/>
            <person name="Albert R."/>
            <person name="Binder M."/>
            <person name="Bloem J."/>
            <person name="Labutti K."/>
            <person name="Salamov A."/>
            <person name="Andreopoulos B."/>
            <person name="Baker S."/>
            <person name="Barry K."/>
            <person name="Bills G."/>
            <person name="Bluhm B."/>
            <person name="Cannon C."/>
            <person name="Castanera R."/>
            <person name="Culley D."/>
            <person name="Daum C."/>
            <person name="Ezra D."/>
            <person name="Gonzalez J."/>
            <person name="Henrissat B."/>
            <person name="Kuo A."/>
            <person name="Liang C."/>
            <person name="Lipzen A."/>
            <person name="Lutzoni F."/>
            <person name="Magnuson J."/>
            <person name="Mondo S."/>
            <person name="Nolan M."/>
            <person name="Ohm R."/>
            <person name="Pangilinan J."/>
            <person name="Park H.-J."/>
            <person name="Ramirez L."/>
            <person name="Alfaro M."/>
            <person name="Sun H."/>
            <person name="Tritt A."/>
            <person name="Yoshinaga Y."/>
            <person name="Zwiers L.-H."/>
            <person name="Turgeon B."/>
            <person name="Goodwin S."/>
            <person name="Spatafora J."/>
            <person name="Crous P."/>
            <person name="Grigoriev I."/>
        </authorList>
    </citation>
    <scope>NUCLEOTIDE SEQUENCE</scope>
    <source>
        <strain evidence="2">CBS 125425</strain>
    </source>
</reference>
<evidence type="ECO:0000313" key="2">
    <source>
        <dbReference type="EMBL" id="KAF2735155.1"/>
    </source>
</evidence>
<gene>
    <name evidence="2" type="ORF">EJ04DRAFT_511992</name>
</gene>
<accession>A0A9P4QZ68</accession>
<comment type="caution">
    <text evidence="2">The sequence shown here is derived from an EMBL/GenBank/DDBJ whole genome shotgun (WGS) entry which is preliminary data.</text>
</comment>
<dbReference type="OrthoDB" id="5329317at2759"/>
<evidence type="ECO:0000313" key="3">
    <source>
        <dbReference type="Proteomes" id="UP000799444"/>
    </source>
</evidence>
<name>A0A9P4QZ68_9PLEO</name>
<feature type="compositionally biased region" description="Polar residues" evidence="1">
    <location>
        <begin position="144"/>
        <end position="156"/>
    </location>
</feature>
<protein>
    <submittedName>
        <fullName evidence="2">Uncharacterized protein</fullName>
    </submittedName>
</protein>
<feature type="compositionally biased region" description="Acidic residues" evidence="1">
    <location>
        <begin position="111"/>
        <end position="123"/>
    </location>
</feature>